<organism evidence="1 2">
    <name type="scientific">Dyella solisilvae</name>
    <dbReference type="NCBI Taxonomy" id="1920168"/>
    <lineage>
        <taxon>Bacteria</taxon>
        <taxon>Pseudomonadati</taxon>
        <taxon>Pseudomonadota</taxon>
        <taxon>Gammaproteobacteria</taxon>
        <taxon>Lysobacterales</taxon>
        <taxon>Rhodanobacteraceae</taxon>
        <taxon>Dyella</taxon>
    </lineage>
</organism>
<reference evidence="1 2" key="1">
    <citation type="submission" date="2018-07" db="EMBL/GenBank/DDBJ databases">
        <title>Dyella solisilvae sp. nov., isolated from the pine and broad-leaved mixed forest soil.</title>
        <authorList>
            <person name="Gao Z."/>
            <person name="Qiu L."/>
        </authorList>
    </citation>
    <scope>NUCLEOTIDE SEQUENCE [LARGE SCALE GENOMIC DNA]</scope>
    <source>
        <strain evidence="1 2">DHG54</strain>
    </source>
</reference>
<name>A0A370K6P5_9GAMM</name>
<evidence type="ECO:0000313" key="1">
    <source>
        <dbReference type="EMBL" id="RDI97690.1"/>
    </source>
</evidence>
<accession>A0A370K6P5</accession>
<proteinExistence type="predicted"/>
<evidence type="ECO:0000313" key="2">
    <source>
        <dbReference type="Proteomes" id="UP000254711"/>
    </source>
</evidence>
<dbReference type="Proteomes" id="UP000254711">
    <property type="component" value="Unassembled WGS sequence"/>
</dbReference>
<gene>
    <name evidence="1" type="ORF">DVT68_15520</name>
</gene>
<dbReference type="AlphaFoldDB" id="A0A370K6P5"/>
<sequence>MTATSRAAFHGALIKVTTMAERSVAPRARSKPVTNRERAVAAQLEQCEVEFRAGRKKACLKAISICFQFGNPVPAWAQRAFVTGVTRYETAEARTLDEALGVKRPKGWRQSRARARLGKGTAAYVMVNALTHPSENSGRQKMSVEEAVADVAERLRMKEAAVWRWHSDKELKAELSEGKGKKKG</sequence>
<dbReference type="EMBL" id="QQSY01000004">
    <property type="protein sequence ID" value="RDI97690.1"/>
    <property type="molecule type" value="Genomic_DNA"/>
</dbReference>
<protein>
    <submittedName>
        <fullName evidence="1">Uncharacterized protein</fullName>
    </submittedName>
</protein>
<keyword evidence="2" id="KW-1185">Reference proteome</keyword>
<comment type="caution">
    <text evidence="1">The sequence shown here is derived from an EMBL/GenBank/DDBJ whole genome shotgun (WGS) entry which is preliminary data.</text>
</comment>